<dbReference type="RefSeq" id="WP_135750094.1">
    <property type="nucleotide sequence ID" value="NZ_RQFL01000037.1"/>
</dbReference>
<dbReference type="Proteomes" id="UP000297394">
    <property type="component" value="Unassembled WGS sequence"/>
</dbReference>
<gene>
    <name evidence="3" type="ORF">EHQ23_00040</name>
    <name evidence="2" type="ORF">EHQ26_19830</name>
</gene>
<accession>A0A4R9IHV4</accession>
<dbReference type="EMBL" id="RQFL01000037">
    <property type="protein sequence ID" value="TGK87553.1"/>
    <property type="molecule type" value="Genomic_DNA"/>
</dbReference>
<comment type="caution">
    <text evidence="3">The sequence shown here is derived from an EMBL/GenBank/DDBJ whole genome shotgun (WGS) entry which is preliminary data.</text>
</comment>
<feature type="domain" description="SH3b" evidence="1">
    <location>
        <begin position="190"/>
        <end position="251"/>
    </location>
</feature>
<evidence type="ECO:0000313" key="2">
    <source>
        <dbReference type="EMBL" id="TGK87553.1"/>
    </source>
</evidence>
<organism evidence="3 4">
    <name type="scientific">Leptospira bourretii</name>
    <dbReference type="NCBI Taxonomy" id="2484962"/>
    <lineage>
        <taxon>Bacteria</taxon>
        <taxon>Pseudomonadati</taxon>
        <taxon>Spirochaetota</taxon>
        <taxon>Spirochaetia</taxon>
        <taxon>Leptospirales</taxon>
        <taxon>Leptospiraceae</taxon>
        <taxon>Leptospira</taxon>
    </lineage>
</organism>
<name>A0A4R9IHV4_9LEPT</name>
<keyword evidence="5" id="KW-1185">Reference proteome</keyword>
<evidence type="ECO:0000259" key="1">
    <source>
        <dbReference type="Pfam" id="PF08239"/>
    </source>
</evidence>
<protein>
    <submittedName>
        <fullName evidence="3">SH3 domain-containing protein</fullName>
    </submittedName>
</protein>
<dbReference type="Pfam" id="PF08239">
    <property type="entry name" value="SH3_3"/>
    <property type="match status" value="1"/>
</dbReference>
<evidence type="ECO:0000313" key="5">
    <source>
        <dbReference type="Proteomes" id="UP000297918"/>
    </source>
</evidence>
<reference evidence="4 5" key="2">
    <citation type="journal article" date="2019" name="PLoS Negl. Trop. Dis.">
        <title>Revisiting the worldwide diversity of Leptospira species in the environment.</title>
        <authorList>
            <person name="Vincent A.T."/>
            <person name="Schiettekatte O."/>
            <person name="Bourhy P."/>
            <person name="Veyrier F.J."/>
            <person name="Picardeau M."/>
        </authorList>
    </citation>
    <scope>NUCLEOTIDE SEQUENCE [LARGE SCALE GENOMIC DNA]</scope>
    <source>
        <strain evidence="3 4">201800280</strain>
        <strain evidence="5">201800281</strain>
    </source>
</reference>
<evidence type="ECO:0000313" key="4">
    <source>
        <dbReference type="Proteomes" id="UP000297394"/>
    </source>
</evidence>
<dbReference type="InterPro" id="IPR003646">
    <property type="entry name" value="SH3-like_bac-type"/>
</dbReference>
<reference evidence="2" key="1">
    <citation type="submission" date="2018-10" db="EMBL/GenBank/DDBJ databases">
        <authorList>
            <person name="Vincent A.T."/>
            <person name="Schiettekatte O."/>
            <person name="Bourhy P."/>
            <person name="Veyrier F.J."/>
            <person name="Picardeau M."/>
        </authorList>
    </citation>
    <scope>NUCLEOTIDE SEQUENCE</scope>
    <source>
        <strain evidence="2">201800281</strain>
    </source>
</reference>
<dbReference type="OrthoDB" id="345853at2"/>
<evidence type="ECO:0000313" key="3">
    <source>
        <dbReference type="EMBL" id="TGK91226.1"/>
    </source>
</evidence>
<dbReference type="EMBL" id="RQFM01000005">
    <property type="protein sequence ID" value="TGK91226.1"/>
    <property type="molecule type" value="Genomic_DNA"/>
</dbReference>
<sequence>MWIKIFFIPLVFCCYCDKIQNSNKLNLDIKIADANERCFWLSADSSEVKKISNYFNITFDEIDQYGGVLIYFKLGNNLLTLANYSNSSNLIFHTISIEKNVYLTKKENVYLGIKKINEDGSDILWISNSRDHLFNDNQVKAIKIPPENQCIDREKLKRIYEDRKRELGDGPEPNHYIGIGQGFHSINRDSVIMRDAPSMQGRVVQTLRRGQTVAVIDHASQEMRIDPFGTSHWLKIRLENHKVGYIFGTFVQWKEDFPPGYKIED</sequence>
<proteinExistence type="predicted"/>
<dbReference type="Gene3D" id="2.30.30.40">
    <property type="entry name" value="SH3 Domains"/>
    <property type="match status" value="1"/>
</dbReference>
<dbReference type="AlphaFoldDB" id="A0A4R9IHV4"/>
<dbReference type="Proteomes" id="UP000297918">
    <property type="component" value="Unassembled WGS sequence"/>
</dbReference>